<comment type="catalytic activity">
    <reaction evidence="9 10">
        <text>hydrogencarbonate + H(+) = CO2 + H2O</text>
        <dbReference type="Rhea" id="RHEA:10748"/>
        <dbReference type="ChEBI" id="CHEBI:15377"/>
        <dbReference type="ChEBI" id="CHEBI:15378"/>
        <dbReference type="ChEBI" id="CHEBI:16526"/>
        <dbReference type="ChEBI" id="CHEBI:17544"/>
        <dbReference type="EC" id="4.2.1.1"/>
    </reaction>
</comment>
<evidence type="ECO:0000313" key="14">
    <source>
        <dbReference type="Proteomes" id="UP000594688"/>
    </source>
</evidence>
<evidence type="ECO:0000256" key="4">
    <source>
        <dbReference type="ARBA" id="ARBA00012925"/>
    </source>
</evidence>
<keyword evidence="11" id="KW-0812">Transmembrane</keyword>
<feature type="domain" description="Alpha-carbonic anhydrase" evidence="12">
    <location>
        <begin position="40"/>
        <end position="266"/>
    </location>
</feature>
<dbReference type="SMART" id="SM01057">
    <property type="entry name" value="Carb_anhydrase"/>
    <property type="match status" value="1"/>
</dbReference>
<dbReference type="PROSITE" id="PS00162">
    <property type="entry name" value="ALPHA_CA_1"/>
    <property type="match status" value="1"/>
</dbReference>
<keyword evidence="11" id="KW-1133">Transmembrane helix</keyword>
<evidence type="ECO:0000256" key="2">
    <source>
        <dbReference type="ARBA" id="ARBA00002904"/>
    </source>
</evidence>
<dbReference type="Proteomes" id="UP000594688">
    <property type="component" value="Chromosome"/>
</dbReference>
<reference evidence="13 14" key="1">
    <citation type="submission" date="2020-02" db="EMBL/GenBank/DDBJ databases">
        <title>Genomic and physiological characterization of two novel Nitrospinaceae genera.</title>
        <authorList>
            <person name="Mueller A.J."/>
            <person name="Jung M.-Y."/>
            <person name="Strachan C.R."/>
            <person name="Herbold C.W."/>
            <person name="Kirkegaard R.H."/>
            <person name="Daims H."/>
        </authorList>
    </citation>
    <scope>NUCLEOTIDE SEQUENCE [LARGE SCALE GENOMIC DNA]</scope>
    <source>
        <strain evidence="13">EB</strain>
    </source>
</reference>
<proteinExistence type="inferred from homology"/>
<evidence type="ECO:0000259" key="12">
    <source>
        <dbReference type="PROSITE" id="PS51144"/>
    </source>
</evidence>
<feature type="transmembrane region" description="Helical" evidence="11">
    <location>
        <begin position="9"/>
        <end position="29"/>
    </location>
</feature>
<dbReference type="InterPro" id="IPR001148">
    <property type="entry name" value="CA_dom"/>
</dbReference>
<keyword evidence="6 10" id="KW-0479">Metal-binding</keyword>
<dbReference type="EMBL" id="CP048685">
    <property type="protein sequence ID" value="QPJ61554.1"/>
    <property type="molecule type" value="Genomic_DNA"/>
</dbReference>
<keyword evidence="11" id="KW-0472">Membrane</keyword>
<dbReference type="CDD" id="cd03124">
    <property type="entry name" value="alpha_CA_prokaryotic_like"/>
    <property type="match status" value="1"/>
</dbReference>
<evidence type="ECO:0000256" key="9">
    <source>
        <dbReference type="ARBA" id="ARBA00048348"/>
    </source>
</evidence>
<evidence type="ECO:0000313" key="13">
    <source>
        <dbReference type="EMBL" id="QPJ61554.1"/>
    </source>
</evidence>
<gene>
    <name evidence="13" type="ORF">G3M70_06500</name>
</gene>
<evidence type="ECO:0000256" key="1">
    <source>
        <dbReference type="ARBA" id="ARBA00001947"/>
    </source>
</evidence>
<dbReference type="PANTHER" id="PTHR18952">
    <property type="entry name" value="CARBONIC ANHYDRASE"/>
    <property type="match status" value="1"/>
</dbReference>
<evidence type="ECO:0000256" key="11">
    <source>
        <dbReference type="SAM" id="Phobius"/>
    </source>
</evidence>
<comment type="similarity">
    <text evidence="3 10">Belongs to the alpha-carbonic anhydrase family.</text>
</comment>
<comment type="cofactor">
    <cofactor evidence="1 10">
        <name>Zn(2+)</name>
        <dbReference type="ChEBI" id="CHEBI:29105"/>
    </cofactor>
</comment>
<protein>
    <recommendedName>
        <fullName evidence="5 10">Carbonic anhydrase</fullName>
        <ecNumber evidence="4 10">4.2.1.1</ecNumber>
    </recommendedName>
</protein>
<organism evidence="13 14">
    <name type="scientific">Candidatus Nitronauta litoralis</name>
    <dbReference type="NCBI Taxonomy" id="2705533"/>
    <lineage>
        <taxon>Bacteria</taxon>
        <taxon>Pseudomonadati</taxon>
        <taxon>Nitrospinota/Tectimicrobiota group</taxon>
        <taxon>Nitrospinota</taxon>
        <taxon>Nitrospinia</taxon>
        <taxon>Nitrospinales</taxon>
        <taxon>Nitrospinaceae</taxon>
        <taxon>Candidatus Nitronauta</taxon>
    </lineage>
</organism>
<evidence type="ECO:0000256" key="10">
    <source>
        <dbReference type="RuleBase" id="RU367011"/>
    </source>
</evidence>
<sequence>MTGYTKFKIIYPVVILVLLLSITMPPPLFTQAREESFLHQPWGYEGGTGPEHWGEMEQDHEKHLMCREGVHQSPVDLRNVQGLHLSRLNIDYSVSPIQITNNTHTIQVKYQPGSFIVLGDEIFELIQFHFHHPSEHLVNGKKFPMEIHLVHKTQDNEYVIIAVLVEAGKFNPWVQTIWDRIPTKIDKEIVYEHQMISANNLLPQSREYSHYIGSLTTPPCTENVTWLVLEEPVEFSESQLKYFKKFIDHNARPVQKLHHRIIVKLR</sequence>
<dbReference type="EC" id="4.2.1.1" evidence="4 10"/>
<dbReference type="GO" id="GO:0004089">
    <property type="term" value="F:carbonate dehydratase activity"/>
    <property type="evidence" value="ECO:0007669"/>
    <property type="project" value="UniProtKB-UniRule"/>
</dbReference>
<dbReference type="KEGG" id="nli:G3M70_06500"/>
<evidence type="ECO:0000256" key="8">
    <source>
        <dbReference type="ARBA" id="ARBA00023239"/>
    </source>
</evidence>
<dbReference type="InterPro" id="IPR023561">
    <property type="entry name" value="Carbonic_anhydrase_a-class"/>
</dbReference>
<dbReference type="Gene3D" id="3.10.200.10">
    <property type="entry name" value="Alpha carbonic anhydrase"/>
    <property type="match status" value="1"/>
</dbReference>
<dbReference type="PANTHER" id="PTHR18952:SF265">
    <property type="entry name" value="CARBONIC ANHYDRASE"/>
    <property type="match status" value="1"/>
</dbReference>
<dbReference type="GO" id="GO:0008270">
    <property type="term" value="F:zinc ion binding"/>
    <property type="evidence" value="ECO:0007669"/>
    <property type="project" value="UniProtKB-UniRule"/>
</dbReference>
<evidence type="ECO:0000256" key="7">
    <source>
        <dbReference type="ARBA" id="ARBA00022833"/>
    </source>
</evidence>
<evidence type="ECO:0000256" key="5">
    <source>
        <dbReference type="ARBA" id="ARBA00014628"/>
    </source>
</evidence>
<dbReference type="InterPro" id="IPR018338">
    <property type="entry name" value="Carbonic_anhydrase_a-class_CS"/>
</dbReference>
<comment type="function">
    <text evidence="2 10">Reversible hydration of carbon dioxide.</text>
</comment>
<evidence type="ECO:0000256" key="6">
    <source>
        <dbReference type="ARBA" id="ARBA00022723"/>
    </source>
</evidence>
<dbReference type="AlphaFoldDB" id="A0A7T0BV13"/>
<keyword evidence="7 10" id="KW-0862">Zinc</keyword>
<dbReference type="InterPro" id="IPR036398">
    <property type="entry name" value="CA_dom_sf"/>
</dbReference>
<dbReference type="InterPro" id="IPR041891">
    <property type="entry name" value="Alpha_CA_prokaryot-like"/>
</dbReference>
<keyword evidence="8 10" id="KW-0456">Lyase</keyword>
<name>A0A7T0BV13_9BACT</name>
<dbReference type="SUPFAM" id="SSF51069">
    <property type="entry name" value="Carbonic anhydrase"/>
    <property type="match status" value="1"/>
</dbReference>
<evidence type="ECO:0000256" key="3">
    <source>
        <dbReference type="ARBA" id="ARBA00010718"/>
    </source>
</evidence>
<accession>A0A7T0BV13</accession>
<dbReference type="PROSITE" id="PS51144">
    <property type="entry name" value="ALPHA_CA_2"/>
    <property type="match status" value="1"/>
</dbReference>
<dbReference type="Pfam" id="PF00194">
    <property type="entry name" value="Carb_anhydrase"/>
    <property type="match status" value="1"/>
</dbReference>